<feature type="chain" id="PRO_5030540305" evidence="4">
    <location>
        <begin position="27"/>
        <end position="391"/>
    </location>
</feature>
<evidence type="ECO:0000256" key="3">
    <source>
        <dbReference type="ARBA" id="ARBA00023098"/>
    </source>
</evidence>
<dbReference type="EMBL" id="JACHMH010000001">
    <property type="protein sequence ID" value="MBB4681532.1"/>
    <property type="molecule type" value="Genomic_DNA"/>
</dbReference>
<evidence type="ECO:0000313" key="5">
    <source>
        <dbReference type="EMBL" id="MBB4681532.1"/>
    </source>
</evidence>
<sequence length="391" mass="41971">MRPTRLLAVLLTLSATLVATAPAATAAVATSPDSGSATTLDLPAPTGRLAVGVTDLHLTDPSRPDPWSPTPSVRELMVRAWYPAIAVTPRARYSDDATSATVAAFLNNFIGGGVSPFLDRVRPHARQNAPVFGAGWPVLLYSQGRGSMRTLSTTLAEDLASHGYVVLSVDHTYDAGAVRFPDGRVIRGNRPQVPTEAERAEELRVRVADLRSTLNHVSTAATQFRGRLDLSKVGALGHSMGGATAAEAIRTDPRFRAGVNLDGGFWDGAANNGVPGPFLLLSTGAPDYPTFTAWKANHRAWGRHFALTGAAHYSATDLTQFPDISGARELLRDRPALYTTLFGDTPGVRTTEINRAYTRAFFQQHLYGVPNPLLDAPSPAYPEQTLRWSHS</sequence>
<keyword evidence="6" id="KW-1185">Reference proteome</keyword>
<organism evidence="5 6">
    <name type="scientific">Crossiella cryophila</name>
    <dbReference type="NCBI Taxonomy" id="43355"/>
    <lineage>
        <taxon>Bacteria</taxon>
        <taxon>Bacillati</taxon>
        <taxon>Actinomycetota</taxon>
        <taxon>Actinomycetes</taxon>
        <taxon>Pseudonocardiales</taxon>
        <taxon>Pseudonocardiaceae</taxon>
        <taxon>Crossiella</taxon>
    </lineage>
</organism>
<dbReference type="AlphaFoldDB" id="A0A7W7FXP3"/>
<keyword evidence="2" id="KW-0442">Lipid degradation</keyword>
<dbReference type="GO" id="GO:0016042">
    <property type="term" value="P:lipid catabolic process"/>
    <property type="evidence" value="ECO:0007669"/>
    <property type="project" value="UniProtKB-KW"/>
</dbReference>
<dbReference type="Gene3D" id="3.40.50.1820">
    <property type="entry name" value="alpha/beta hydrolase"/>
    <property type="match status" value="1"/>
</dbReference>
<gene>
    <name evidence="5" type="ORF">HNR67_007650</name>
</gene>
<evidence type="ECO:0000256" key="4">
    <source>
        <dbReference type="SAM" id="SignalP"/>
    </source>
</evidence>
<keyword evidence="1 5" id="KW-0378">Hydrolase</keyword>
<dbReference type="InterPro" id="IPR029058">
    <property type="entry name" value="AB_hydrolase_fold"/>
</dbReference>
<feature type="signal peptide" evidence="4">
    <location>
        <begin position="1"/>
        <end position="26"/>
    </location>
</feature>
<keyword evidence="3" id="KW-0443">Lipid metabolism</keyword>
<protein>
    <submittedName>
        <fullName evidence="5">Dienelactone hydrolase</fullName>
    </submittedName>
</protein>
<reference evidence="5 6" key="1">
    <citation type="submission" date="2020-08" db="EMBL/GenBank/DDBJ databases">
        <title>Sequencing the genomes of 1000 actinobacteria strains.</title>
        <authorList>
            <person name="Klenk H.-P."/>
        </authorList>
    </citation>
    <scope>NUCLEOTIDE SEQUENCE [LARGE SCALE GENOMIC DNA]</scope>
    <source>
        <strain evidence="5 6">DSM 44230</strain>
    </source>
</reference>
<evidence type="ECO:0000256" key="2">
    <source>
        <dbReference type="ARBA" id="ARBA00022963"/>
    </source>
</evidence>
<dbReference type="RefSeq" id="WP_185008177.1">
    <property type="nucleotide sequence ID" value="NZ_BAAAUI010000012.1"/>
</dbReference>
<dbReference type="PANTHER" id="PTHR10272">
    <property type="entry name" value="PLATELET-ACTIVATING FACTOR ACETYLHYDROLASE"/>
    <property type="match status" value="1"/>
</dbReference>
<dbReference type="PANTHER" id="PTHR10272:SF0">
    <property type="entry name" value="PLATELET-ACTIVATING FACTOR ACETYLHYDROLASE"/>
    <property type="match status" value="1"/>
</dbReference>
<name>A0A7W7FXP3_9PSEU</name>
<accession>A0A7W7FXP3</accession>
<dbReference type="GO" id="GO:0003847">
    <property type="term" value="F:1-alkyl-2-acetylglycerophosphocholine esterase activity"/>
    <property type="evidence" value="ECO:0007669"/>
    <property type="project" value="TreeGrafter"/>
</dbReference>
<keyword evidence="4" id="KW-0732">Signal</keyword>
<evidence type="ECO:0000313" key="6">
    <source>
        <dbReference type="Proteomes" id="UP000533598"/>
    </source>
</evidence>
<proteinExistence type="predicted"/>
<dbReference type="Proteomes" id="UP000533598">
    <property type="component" value="Unassembled WGS sequence"/>
</dbReference>
<dbReference type="SUPFAM" id="SSF53474">
    <property type="entry name" value="alpha/beta-Hydrolases"/>
    <property type="match status" value="1"/>
</dbReference>
<evidence type="ECO:0000256" key="1">
    <source>
        <dbReference type="ARBA" id="ARBA00022801"/>
    </source>
</evidence>
<dbReference type="Pfam" id="PF03403">
    <property type="entry name" value="PAF-AH_p_II"/>
    <property type="match status" value="2"/>
</dbReference>
<comment type="caution">
    <text evidence="5">The sequence shown here is derived from an EMBL/GenBank/DDBJ whole genome shotgun (WGS) entry which is preliminary data.</text>
</comment>